<evidence type="ECO:0000256" key="2">
    <source>
        <dbReference type="ARBA" id="ARBA00022722"/>
    </source>
</evidence>
<feature type="non-terminal residue" evidence="11">
    <location>
        <position position="89"/>
    </location>
</feature>
<dbReference type="GO" id="GO:0046872">
    <property type="term" value="F:metal ion binding"/>
    <property type="evidence" value="ECO:0007669"/>
    <property type="project" value="UniProtKB-KW"/>
</dbReference>
<evidence type="ECO:0000256" key="4">
    <source>
        <dbReference type="ARBA" id="ARBA00022759"/>
    </source>
</evidence>
<keyword evidence="1" id="KW-0548">Nucleotidyltransferase</keyword>
<sequence length="89" mass="10040">LAHLSYPVLRTMVQKGRLRGVKLTKAELNAQPPPCPSCIKGKMTRASFPSSTDGRPESILDYVSTDLWGKGQVETPSDRRYMMTFTDHW</sequence>
<evidence type="ECO:0000256" key="10">
    <source>
        <dbReference type="ARBA" id="ARBA00023172"/>
    </source>
</evidence>
<keyword evidence="4" id="KW-0255">Endonuclease</keyword>
<evidence type="ECO:0000256" key="1">
    <source>
        <dbReference type="ARBA" id="ARBA00022695"/>
    </source>
</evidence>
<keyword evidence="9" id="KW-0808">Transferase</keyword>
<keyword evidence="12" id="KW-1185">Reference proteome</keyword>
<dbReference type="PANTHER" id="PTHR42648:SF11">
    <property type="entry name" value="TRANSPOSON TY4-P GAG-POL POLYPROTEIN"/>
    <property type="match status" value="1"/>
</dbReference>
<reference evidence="11 12" key="1">
    <citation type="journal article" date="2018" name="Biotechnol. Biofuels">
        <title>Integrative visual omics of the white-rot fungus Polyporus brumalis exposes the biotechnological potential of its oxidative enzymes for delignifying raw plant biomass.</title>
        <authorList>
            <person name="Miyauchi S."/>
            <person name="Rancon A."/>
            <person name="Drula E."/>
            <person name="Hage H."/>
            <person name="Chaduli D."/>
            <person name="Favel A."/>
            <person name="Grisel S."/>
            <person name="Henrissat B."/>
            <person name="Herpoel-Gimbert I."/>
            <person name="Ruiz-Duenas F.J."/>
            <person name="Chevret D."/>
            <person name="Hainaut M."/>
            <person name="Lin J."/>
            <person name="Wang M."/>
            <person name="Pangilinan J."/>
            <person name="Lipzen A."/>
            <person name="Lesage-Meessen L."/>
            <person name="Navarro D."/>
            <person name="Riley R."/>
            <person name="Grigoriev I.V."/>
            <person name="Zhou S."/>
            <person name="Raouche S."/>
            <person name="Rosso M.N."/>
        </authorList>
    </citation>
    <scope>NUCLEOTIDE SEQUENCE [LARGE SCALE GENOMIC DNA]</scope>
    <source>
        <strain evidence="11 12">BRFM 1820</strain>
    </source>
</reference>
<evidence type="ECO:0000256" key="9">
    <source>
        <dbReference type="ARBA" id="ARBA00022932"/>
    </source>
</evidence>
<organism evidence="11 12">
    <name type="scientific">Lentinus brumalis</name>
    <dbReference type="NCBI Taxonomy" id="2498619"/>
    <lineage>
        <taxon>Eukaryota</taxon>
        <taxon>Fungi</taxon>
        <taxon>Dikarya</taxon>
        <taxon>Basidiomycota</taxon>
        <taxon>Agaricomycotina</taxon>
        <taxon>Agaricomycetes</taxon>
        <taxon>Polyporales</taxon>
        <taxon>Polyporaceae</taxon>
        <taxon>Lentinus</taxon>
    </lineage>
</organism>
<dbReference type="OrthoDB" id="2715572at2759"/>
<evidence type="ECO:0000256" key="7">
    <source>
        <dbReference type="ARBA" id="ARBA00022908"/>
    </source>
</evidence>
<dbReference type="EMBL" id="KZ857411">
    <property type="protein sequence ID" value="RDX48495.1"/>
    <property type="molecule type" value="Genomic_DNA"/>
</dbReference>
<keyword evidence="7" id="KW-0229">DNA integration</keyword>
<dbReference type="AlphaFoldDB" id="A0A371D7I0"/>
<evidence type="ECO:0000313" key="12">
    <source>
        <dbReference type="Proteomes" id="UP000256964"/>
    </source>
</evidence>
<feature type="non-terminal residue" evidence="11">
    <location>
        <position position="1"/>
    </location>
</feature>
<dbReference type="InterPro" id="IPR039537">
    <property type="entry name" value="Retrotran_Ty1/copia-like"/>
</dbReference>
<evidence type="ECO:0000256" key="8">
    <source>
        <dbReference type="ARBA" id="ARBA00022918"/>
    </source>
</evidence>
<keyword evidence="9" id="KW-0239">DNA-directed DNA polymerase</keyword>
<evidence type="ECO:0008006" key="13">
    <source>
        <dbReference type="Google" id="ProtNLM"/>
    </source>
</evidence>
<name>A0A371D7I0_9APHY</name>
<keyword evidence="8" id="KW-0695">RNA-directed DNA polymerase</keyword>
<keyword evidence="10" id="KW-0233">DNA recombination</keyword>
<evidence type="ECO:0000256" key="5">
    <source>
        <dbReference type="ARBA" id="ARBA00022801"/>
    </source>
</evidence>
<evidence type="ECO:0000313" key="11">
    <source>
        <dbReference type="EMBL" id="RDX48495.1"/>
    </source>
</evidence>
<dbReference type="PANTHER" id="PTHR42648">
    <property type="entry name" value="TRANSPOSASE, PUTATIVE-RELATED"/>
    <property type="match status" value="1"/>
</dbReference>
<dbReference type="GO" id="GO:0016787">
    <property type="term" value="F:hydrolase activity"/>
    <property type="evidence" value="ECO:0007669"/>
    <property type="project" value="UniProtKB-KW"/>
</dbReference>
<evidence type="ECO:0000256" key="6">
    <source>
        <dbReference type="ARBA" id="ARBA00022842"/>
    </source>
</evidence>
<keyword evidence="6" id="KW-0460">Magnesium</keyword>
<gene>
    <name evidence="11" type="ORF">OH76DRAFT_1312182</name>
</gene>
<dbReference type="STRING" id="139420.A0A371D7I0"/>
<accession>A0A371D7I0</accession>
<dbReference type="GO" id="GO:0006310">
    <property type="term" value="P:DNA recombination"/>
    <property type="evidence" value="ECO:0007669"/>
    <property type="project" value="UniProtKB-KW"/>
</dbReference>
<keyword evidence="5" id="KW-0378">Hydrolase</keyword>
<dbReference type="GO" id="GO:0003887">
    <property type="term" value="F:DNA-directed DNA polymerase activity"/>
    <property type="evidence" value="ECO:0007669"/>
    <property type="project" value="UniProtKB-KW"/>
</dbReference>
<dbReference type="GO" id="GO:0015074">
    <property type="term" value="P:DNA integration"/>
    <property type="evidence" value="ECO:0007669"/>
    <property type="project" value="UniProtKB-KW"/>
</dbReference>
<evidence type="ECO:0000256" key="3">
    <source>
        <dbReference type="ARBA" id="ARBA00022723"/>
    </source>
</evidence>
<keyword evidence="3" id="KW-0479">Metal-binding</keyword>
<dbReference type="GO" id="GO:0003964">
    <property type="term" value="F:RNA-directed DNA polymerase activity"/>
    <property type="evidence" value="ECO:0007669"/>
    <property type="project" value="UniProtKB-KW"/>
</dbReference>
<protein>
    <recommendedName>
        <fullName evidence="13">GAG-pre-integrase domain-containing protein</fullName>
    </recommendedName>
</protein>
<dbReference type="Proteomes" id="UP000256964">
    <property type="component" value="Unassembled WGS sequence"/>
</dbReference>
<proteinExistence type="predicted"/>
<keyword evidence="2" id="KW-0540">Nuclease</keyword>
<dbReference type="GO" id="GO:0004519">
    <property type="term" value="F:endonuclease activity"/>
    <property type="evidence" value="ECO:0007669"/>
    <property type="project" value="UniProtKB-KW"/>
</dbReference>